<accession>A0A197JDA1</accession>
<organism evidence="2 3">
    <name type="scientific">Linnemannia elongata AG-77</name>
    <dbReference type="NCBI Taxonomy" id="1314771"/>
    <lineage>
        <taxon>Eukaryota</taxon>
        <taxon>Fungi</taxon>
        <taxon>Fungi incertae sedis</taxon>
        <taxon>Mucoromycota</taxon>
        <taxon>Mortierellomycotina</taxon>
        <taxon>Mortierellomycetes</taxon>
        <taxon>Mortierellales</taxon>
        <taxon>Mortierellaceae</taxon>
        <taxon>Linnemannia</taxon>
    </lineage>
</organism>
<feature type="transmembrane region" description="Helical" evidence="1">
    <location>
        <begin position="88"/>
        <end position="106"/>
    </location>
</feature>
<dbReference type="EMBL" id="KV442129">
    <property type="protein sequence ID" value="OAQ23107.1"/>
    <property type="molecule type" value="Genomic_DNA"/>
</dbReference>
<dbReference type="AlphaFoldDB" id="A0A197JDA1"/>
<evidence type="ECO:0000313" key="3">
    <source>
        <dbReference type="Proteomes" id="UP000078512"/>
    </source>
</evidence>
<keyword evidence="1" id="KW-0812">Transmembrane</keyword>
<sequence length="288" mass="33045">MNSSDIPRFLPSFLFSCCVCFCCVFPISIQEDCTAITFLHFLSFLSFFICIPFHYMLTHHHLFASYYSFAHHQRHNHSLPHPFSSCSLILHLHCFLAPLIVCFVSFDHQYSHGSFQTLACSTFFFSLFLPAWLQVLNLPTFSHAPTFSLFPSCLCNRVFASYSLFSVTFPPYTLHQRPSANESTLASPQSWVNLRPNLFHPLCYIFLLSCLILSCKESFSVPLSFTHSYSLSLSYLVFFSYSLHALFFPLSPSLFIFCFFFSSVVVLPFTSLFHPTHSSLSPSLFLFS</sequence>
<protein>
    <submittedName>
        <fullName evidence="2">Uncharacterized protein</fullName>
    </submittedName>
</protein>
<keyword evidence="1" id="KW-1133">Transmembrane helix</keyword>
<keyword evidence="3" id="KW-1185">Reference proteome</keyword>
<proteinExistence type="predicted"/>
<keyword evidence="1" id="KW-0472">Membrane</keyword>
<dbReference type="Proteomes" id="UP000078512">
    <property type="component" value="Unassembled WGS sequence"/>
</dbReference>
<evidence type="ECO:0000313" key="2">
    <source>
        <dbReference type="EMBL" id="OAQ23107.1"/>
    </source>
</evidence>
<feature type="transmembrane region" description="Helical" evidence="1">
    <location>
        <begin position="12"/>
        <end position="29"/>
    </location>
</feature>
<feature type="transmembrane region" description="Helical" evidence="1">
    <location>
        <begin position="254"/>
        <end position="273"/>
    </location>
</feature>
<evidence type="ECO:0000256" key="1">
    <source>
        <dbReference type="SAM" id="Phobius"/>
    </source>
</evidence>
<feature type="transmembrane region" description="Helical" evidence="1">
    <location>
        <begin position="118"/>
        <end position="135"/>
    </location>
</feature>
<feature type="transmembrane region" description="Helical" evidence="1">
    <location>
        <begin position="227"/>
        <end position="248"/>
    </location>
</feature>
<feature type="transmembrane region" description="Helical" evidence="1">
    <location>
        <begin position="36"/>
        <end position="57"/>
    </location>
</feature>
<name>A0A197JDA1_9FUNG</name>
<gene>
    <name evidence="2" type="ORF">K457DRAFT_244190</name>
</gene>
<reference evidence="2 3" key="1">
    <citation type="submission" date="2016-05" db="EMBL/GenBank/DDBJ databases">
        <title>Genome sequencing reveals origins of a unique bacterial endosymbiosis in the earliest lineages of terrestrial Fungi.</title>
        <authorList>
            <consortium name="DOE Joint Genome Institute"/>
            <person name="Uehling J."/>
            <person name="Gryganskyi A."/>
            <person name="Hameed K."/>
            <person name="Tschaplinski T."/>
            <person name="Misztal P."/>
            <person name="Wu S."/>
            <person name="Desiro A."/>
            <person name="Vande Pol N."/>
            <person name="Du Z.-Y."/>
            <person name="Zienkiewicz A."/>
            <person name="Zienkiewicz K."/>
            <person name="Morin E."/>
            <person name="Tisserant E."/>
            <person name="Splivallo R."/>
            <person name="Hainaut M."/>
            <person name="Henrissat B."/>
            <person name="Ohm R."/>
            <person name="Kuo A."/>
            <person name="Yan J."/>
            <person name="Lipzen A."/>
            <person name="Nolan M."/>
            <person name="Labutti K."/>
            <person name="Barry K."/>
            <person name="Goldstein A."/>
            <person name="Labbe J."/>
            <person name="Schadt C."/>
            <person name="Tuskan G."/>
            <person name="Grigoriev I."/>
            <person name="Martin F."/>
            <person name="Vilgalys R."/>
            <person name="Bonito G."/>
        </authorList>
    </citation>
    <scope>NUCLEOTIDE SEQUENCE [LARGE SCALE GENOMIC DNA]</scope>
    <source>
        <strain evidence="2 3">AG-77</strain>
    </source>
</reference>